<dbReference type="GO" id="GO:0008270">
    <property type="term" value="F:zinc ion binding"/>
    <property type="evidence" value="ECO:0007669"/>
    <property type="project" value="InterPro"/>
</dbReference>
<dbReference type="Pfam" id="PF04082">
    <property type="entry name" value="Fungal_trans"/>
    <property type="match status" value="1"/>
</dbReference>
<evidence type="ECO:0000256" key="3">
    <source>
        <dbReference type="ARBA" id="ARBA00023242"/>
    </source>
</evidence>
<name>A0A3D8SAT8_9HELO</name>
<reference evidence="6 7" key="1">
    <citation type="journal article" date="2018" name="IMA Fungus">
        <title>IMA Genome-F 9: Draft genome sequence of Annulohypoxylon stygium, Aspergillus mulundensis, Berkeleyomyces basicola (syn. Thielaviopsis basicola), Ceratocystis smalleyi, two Cercospora beticola strains, Coleophoma cylindrospora, Fusarium fracticaudum, Phialophora cf. hyalina, and Morchella septimelata.</title>
        <authorList>
            <person name="Wingfield B.D."/>
            <person name="Bills G.F."/>
            <person name="Dong Y."/>
            <person name="Huang W."/>
            <person name="Nel W.J."/>
            <person name="Swalarsk-Parry B.S."/>
            <person name="Vaghefi N."/>
            <person name="Wilken P.M."/>
            <person name="An Z."/>
            <person name="de Beer Z.W."/>
            <person name="De Vos L."/>
            <person name="Chen L."/>
            <person name="Duong T.A."/>
            <person name="Gao Y."/>
            <person name="Hammerbacher A."/>
            <person name="Kikkert J.R."/>
            <person name="Li Y."/>
            <person name="Li H."/>
            <person name="Li K."/>
            <person name="Li Q."/>
            <person name="Liu X."/>
            <person name="Ma X."/>
            <person name="Naidoo K."/>
            <person name="Pethybridge S.J."/>
            <person name="Sun J."/>
            <person name="Steenkamp E.T."/>
            <person name="van der Nest M.A."/>
            <person name="van Wyk S."/>
            <person name="Wingfield M.J."/>
            <person name="Xiong C."/>
            <person name="Yue Q."/>
            <person name="Zhang X."/>
        </authorList>
    </citation>
    <scope>NUCLEOTIDE SEQUENCE [LARGE SCALE GENOMIC DNA]</scope>
    <source>
        <strain evidence="6 7">BP5796</strain>
    </source>
</reference>
<dbReference type="InterPro" id="IPR051127">
    <property type="entry name" value="Fungal_SecMet_Regulators"/>
</dbReference>
<dbReference type="InterPro" id="IPR007219">
    <property type="entry name" value="XnlR_reg_dom"/>
</dbReference>
<evidence type="ECO:0000313" key="6">
    <source>
        <dbReference type="EMBL" id="RDW83477.1"/>
    </source>
</evidence>
<dbReference type="PANTHER" id="PTHR47424">
    <property type="entry name" value="REGULATORY PROTEIN GAL4"/>
    <property type="match status" value="1"/>
</dbReference>
<dbReference type="PANTHER" id="PTHR47424:SF6">
    <property type="entry name" value="PROLINE UTILIZATION TRANS-ACTIVATOR"/>
    <property type="match status" value="1"/>
</dbReference>
<feature type="compositionally biased region" description="Basic and acidic residues" evidence="4">
    <location>
        <begin position="1"/>
        <end position="11"/>
    </location>
</feature>
<protein>
    <recommendedName>
        <fullName evidence="5">Xylanolytic transcriptional activator regulatory domain-containing protein</fullName>
    </recommendedName>
</protein>
<keyword evidence="2" id="KW-0804">Transcription</keyword>
<evidence type="ECO:0000259" key="5">
    <source>
        <dbReference type="Pfam" id="PF04082"/>
    </source>
</evidence>
<dbReference type="CDD" id="cd12148">
    <property type="entry name" value="fungal_TF_MHR"/>
    <property type="match status" value="1"/>
</dbReference>
<keyword evidence="7" id="KW-1185">Reference proteome</keyword>
<dbReference type="AlphaFoldDB" id="A0A3D8SAT8"/>
<dbReference type="GO" id="GO:0006351">
    <property type="term" value="P:DNA-templated transcription"/>
    <property type="evidence" value="ECO:0007669"/>
    <property type="project" value="InterPro"/>
</dbReference>
<accession>A0A3D8SAT8</accession>
<sequence>MDHMNQSDQAREQLPQRPTVSGTPVQKQSCPESNGQSLLPMNSSKEVSRVKVHNEHVSTWAFSDEVRQVLEPRSGEQPNSSRSGAKVSYMICPQNETLSDTSALNLPPKDYIIHLAQIADFHLNTNYLVFDYPAFLDQLKNTPLQSLKQASEVWHVKLLTVIALGRLFLGRGATSFGPPGIREFLQGVNALPSNVVISQEPLMAIETLCLLATYAEAADMHNAAYLFSGQASRIARSCGLDKRRDLSKDLEPTGQDYKQNLWWTICVLDQKRSATIGATVDYQVQVNDSLLSSHRHPGSISSFALQFNLLVANQLTRIMTAFSKHANVGTMSAASINEIIVELVAMQRLGKETGNMPPLCYERSLQTVSRPVATLHLLYYHCVVIATKPILLHLMKLPRNENDHEASTSGSLEPAFAIMRTCVNAACCSLNIMSALREQNLLEIFSFCDLEITFLAALSLVIANAVTPNITESSFIKVAKDVLQDMSHGGNIPATLLRSELDDVLKLMPNLSPLYGRARHSATVRRPTAMVEDGRVLNNAILHVIEIQPAGKQSHYDPSFRPETAPGISMGNQQPRHEAREATTLIHNPSWRPSLPQANNGMPPPPNNLYIHNFDPVEHGFTFDMEGLQWLDNVQ</sequence>
<evidence type="ECO:0000256" key="1">
    <source>
        <dbReference type="ARBA" id="ARBA00023015"/>
    </source>
</evidence>
<feature type="region of interest" description="Disordered" evidence="4">
    <location>
        <begin position="1"/>
        <end position="46"/>
    </location>
</feature>
<feature type="compositionally biased region" description="Polar residues" evidence="4">
    <location>
        <begin position="16"/>
        <end position="45"/>
    </location>
</feature>
<comment type="caution">
    <text evidence="6">The sequence shown here is derived from an EMBL/GenBank/DDBJ whole genome shotgun (WGS) entry which is preliminary data.</text>
</comment>
<proteinExistence type="predicted"/>
<gene>
    <name evidence="6" type="ORF">BP5796_04968</name>
</gene>
<keyword evidence="1" id="KW-0805">Transcription regulation</keyword>
<keyword evidence="3" id="KW-0539">Nucleus</keyword>
<dbReference type="OrthoDB" id="3266505at2759"/>
<evidence type="ECO:0000256" key="2">
    <source>
        <dbReference type="ARBA" id="ARBA00023163"/>
    </source>
</evidence>
<evidence type="ECO:0000313" key="7">
    <source>
        <dbReference type="Proteomes" id="UP000256328"/>
    </source>
</evidence>
<dbReference type="EMBL" id="PDLN01000006">
    <property type="protein sequence ID" value="RDW83477.1"/>
    <property type="molecule type" value="Genomic_DNA"/>
</dbReference>
<feature type="domain" description="Xylanolytic transcriptional activator regulatory" evidence="5">
    <location>
        <begin position="124"/>
        <end position="284"/>
    </location>
</feature>
<dbReference type="GO" id="GO:0003677">
    <property type="term" value="F:DNA binding"/>
    <property type="evidence" value="ECO:0007669"/>
    <property type="project" value="InterPro"/>
</dbReference>
<evidence type="ECO:0000256" key="4">
    <source>
        <dbReference type="SAM" id="MobiDB-lite"/>
    </source>
</evidence>
<dbReference type="Proteomes" id="UP000256328">
    <property type="component" value="Unassembled WGS sequence"/>
</dbReference>
<organism evidence="6 7">
    <name type="scientific">Coleophoma crateriformis</name>
    <dbReference type="NCBI Taxonomy" id="565419"/>
    <lineage>
        <taxon>Eukaryota</taxon>
        <taxon>Fungi</taxon>
        <taxon>Dikarya</taxon>
        <taxon>Ascomycota</taxon>
        <taxon>Pezizomycotina</taxon>
        <taxon>Leotiomycetes</taxon>
        <taxon>Helotiales</taxon>
        <taxon>Dermateaceae</taxon>
        <taxon>Coleophoma</taxon>
    </lineage>
</organism>